<organism evidence="2 3">
    <name type="scientific">Jutongia hominis</name>
    <dbReference type="NCBI Taxonomy" id="2763664"/>
    <lineage>
        <taxon>Bacteria</taxon>
        <taxon>Bacillati</taxon>
        <taxon>Bacillota</taxon>
        <taxon>Clostridia</taxon>
        <taxon>Lachnospirales</taxon>
        <taxon>Lachnospiraceae</taxon>
        <taxon>Jutongia</taxon>
    </lineage>
</organism>
<dbReference type="RefSeq" id="WP_249302229.1">
    <property type="nucleotide sequence ID" value="NZ_JACRSW010000001.1"/>
</dbReference>
<keyword evidence="3" id="KW-1185">Reference proteome</keyword>
<evidence type="ECO:0000313" key="2">
    <source>
        <dbReference type="EMBL" id="MBC8556241.1"/>
    </source>
</evidence>
<dbReference type="EMBL" id="JACRSW010000001">
    <property type="protein sequence ID" value="MBC8556241.1"/>
    <property type="molecule type" value="Genomic_DNA"/>
</dbReference>
<feature type="domain" description="DUF5716" evidence="1">
    <location>
        <begin position="122"/>
        <end position="419"/>
    </location>
</feature>
<protein>
    <recommendedName>
        <fullName evidence="1">DUF5716 domain-containing protein</fullName>
    </recommendedName>
</protein>
<evidence type="ECO:0000259" key="1">
    <source>
        <dbReference type="Pfam" id="PF18980"/>
    </source>
</evidence>
<comment type="caution">
    <text evidence="2">The sequence shown here is derived from an EMBL/GenBank/DDBJ whole genome shotgun (WGS) entry which is preliminary data.</text>
</comment>
<name>A0ABR7MR23_9FIRM</name>
<accession>A0ABR7MR23</accession>
<dbReference type="InterPro" id="IPR043770">
    <property type="entry name" value="DUF5716_C"/>
</dbReference>
<gene>
    <name evidence="2" type="ORF">H8700_00695</name>
</gene>
<sequence length="419" mass="48403">MEEKRTLLVGMDIGEQVTQISCFDFTTYEPVAIGRMIHGKREYEIPTALTYVPGSGEWYWIDEMQGDQTGQIRLQHLLLDVAKSDTIEVGMQKLDSYQVLKRYLVKVLSLLTEYYPDEMIKKLVITLDEKEERLVSYLLKIANELGMPKDTLVVQNHKQSYMYYAISQPKELWSNNVGLFELTQKGLWYSQIDINRKREPYIIGVTKKNLTQDLDWDKIGQEEEMLSYAFLNAAQTALHKQYVTTIYVTGKGFEGEWSNEALKELCMGRRIFRGQNLFTHGACYAARELSGMGKLDHCLFLDDEMVASNIYIRTYKDATDHEELLVKAGTPWKEVDGSVDVIPDQEDEIQIVVQDVLKHETKAHMLSLSGFSKRENKTTRFTIRIRFANRTNCIVTLKDNGFGEICAASNRVWERHIQL</sequence>
<proteinExistence type="predicted"/>
<evidence type="ECO:0000313" key="3">
    <source>
        <dbReference type="Proteomes" id="UP000637513"/>
    </source>
</evidence>
<reference evidence="2 3" key="1">
    <citation type="submission" date="2020-08" db="EMBL/GenBank/DDBJ databases">
        <title>Genome public.</title>
        <authorList>
            <person name="Liu C."/>
            <person name="Sun Q."/>
        </authorList>
    </citation>
    <scope>NUCLEOTIDE SEQUENCE [LARGE SCALE GENOMIC DNA]</scope>
    <source>
        <strain evidence="2 3">BX3</strain>
    </source>
</reference>
<dbReference type="Pfam" id="PF18980">
    <property type="entry name" value="DUF5716_C"/>
    <property type="match status" value="1"/>
</dbReference>
<dbReference type="Proteomes" id="UP000637513">
    <property type="component" value="Unassembled WGS sequence"/>
</dbReference>